<sequence length="162" mass="18811">MLRAMLQEMSTHLMSEQKKMLERLWDALMENQNKATKVMRDQLETFGRLEQEIRSIRAEAAEDRKKTEQLRRMHEQTADELRAVREESAGQLRQMREQMNEQLGQARQQTAEEMRQLREQLDVMTKSVTVNSAQANPQPSYADRVESHSTQSTDSSSGVGRS</sequence>
<dbReference type="VEuPathDB" id="FungiDB:HZS61_007877"/>
<dbReference type="VEuPathDB" id="FungiDB:FOMG_16851"/>
<reference evidence="2 3" key="1">
    <citation type="journal article" date="2018" name="Sci. Rep.">
        <title>Characterisation of pathogen-specific regions and novel effector candidates in Fusarium oxysporum f. sp. cepae.</title>
        <authorList>
            <person name="Armitage A.D."/>
            <person name="Taylor A."/>
            <person name="Sobczyk M.K."/>
            <person name="Baxter L."/>
            <person name="Greenfield B.P."/>
            <person name="Bates H.J."/>
            <person name="Wilson F."/>
            <person name="Jackson A.C."/>
            <person name="Ott S."/>
            <person name="Harrison R.J."/>
            <person name="Clarkson J.P."/>
        </authorList>
    </citation>
    <scope>NUCLEOTIDE SEQUENCE [LARGE SCALE GENOMIC DNA]</scope>
    <source>
        <strain evidence="2 3">Fo_A13</strain>
    </source>
</reference>
<comment type="caution">
    <text evidence="2">The sequence shown here is derived from an EMBL/GenBank/DDBJ whole genome shotgun (WGS) entry which is preliminary data.</text>
</comment>
<dbReference type="VEuPathDB" id="FungiDB:FOC1_g10000935"/>
<protein>
    <submittedName>
        <fullName evidence="2">Uncharacterized protein</fullName>
    </submittedName>
</protein>
<accession>A0A420MDE5</accession>
<dbReference type="SUPFAM" id="SSF58113">
    <property type="entry name" value="Apolipoprotein A-I"/>
    <property type="match status" value="1"/>
</dbReference>
<gene>
    <name evidence="2" type="ORF">BFJ69_g15682</name>
</gene>
<evidence type="ECO:0000313" key="2">
    <source>
        <dbReference type="EMBL" id="RKK66118.1"/>
    </source>
</evidence>
<dbReference type="VEuPathDB" id="FungiDB:FOZG_17939"/>
<feature type="compositionally biased region" description="Low complexity" evidence="1">
    <location>
        <begin position="148"/>
        <end position="162"/>
    </location>
</feature>
<name>A0A420MDE5_FUSOX</name>
<dbReference type="VEuPathDB" id="FungiDB:FOXG_06721"/>
<evidence type="ECO:0000313" key="3">
    <source>
        <dbReference type="Proteomes" id="UP000285084"/>
    </source>
</evidence>
<feature type="region of interest" description="Disordered" evidence="1">
    <location>
        <begin position="120"/>
        <end position="162"/>
    </location>
</feature>
<evidence type="ECO:0000256" key="1">
    <source>
        <dbReference type="SAM" id="MobiDB-lite"/>
    </source>
</evidence>
<feature type="region of interest" description="Disordered" evidence="1">
    <location>
        <begin position="96"/>
        <end position="115"/>
    </location>
</feature>
<feature type="compositionally biased region" description="Polar residues" evidence="1">
    <location>
        <begin position="126"/>
        <end position="139"/>
    </location>
</feature>
<feature type="compositionally biased region" description="Polar residues" evidence="1">
    <location>
        <begin position="100"/>
        <end position="109"/>
    </location>
</feature>
<dbReference type="AlphaFoldDB" id="A0A420MDE5"/>
<dbReference type="Proteomes" id="UP000285084">
    <property type="component" value="Unassembled WGS sequence"/>
</dbReference>
<organism evidence="2 3">
    <name type="scientific">Fusarium oxysporum</name>
    <name type="common">Fusarium vascular wilt</name>
    <dbReference type="NCBI Taxonomy" id="5507"/>
    <lineage>
        <taxon>Eukaryota</taxon>
        <taxon>Fungi</taxon>
        <taxon>Dikarya</taxon>
        <taxon>Ascomycota</taxon>
        <taxon>Pezizomycotina</taxon>
        <taxon>Sordariomycetes</taxon>
        <taxon>Hypocreomycetidae</taxon>
        <taxon>Hypocreales</taxon>
        <taxon>Nectriaceae</taxon>
        <taxon>Fusarium</taxon>
        <taxon>Fusarium oxysporum species complex</taxon>
    </lineage>
</organism>
<proteinExistence type="predicted"/>
<dbReference type="EMBL" id="MRCX01000323">
    <property type="protein sequence ID" value="RKK66118.1"/>
    <property type="molecule type" value="Genomic_DNA"/>
</dbReference>